<evidence type="ECO:0000313" key="6">
    <source>
        <dbReference type="EMBL" id="GLP96050.1"/>
    </source>
</evidence>
<evidence type="ECO:0000313" key="7">
    <source>
        <dbReference type="Proteomes" id="UP001161422"/>
    </source>
</evidence>
<reference evidence="6" key="1">
    <citation type="journal article" date="2014" name="Int. J. Syst. Evol. Microbiol.">
        <title>Complete genome sequence of Corynebacterium casei LMG S-19264T (=DSM 44701T), isolated from a smear-ripened cheese.</title>
        <authorList>
            <consortium name="US DOE Joint Genome Institute (JGI-PGF)"/>
            <person name="Walter F."/>
            <person name="Albersmeier A."/>
            <person name="Kalinowski J."/>
            <person name="Ruckert C."/>
        </authorList>
    </citation>
    <scope>NUCLEOTIDE SEQUENCE</scope>
    <source>
        <strain evidence="6">NBRC 101628</strain>
    </source>
</reference>
<dbReference type="GO" id="GO:0003700">
    <property type="term" value="F:DNA-binding transcription factor activity"/>
    <property type="evidence" value="ECO:0007669"/>
    <property type="project" value="InterPro"/>
</dbReference>
<dbReference type="Pfam" id="PF00126">
    <property type="entry name" value="HTH_1"/>
    <property type="match status" value="1"/>
</dbReference>
<proteinExistence type="inferred from homology"/>
<name>A0AA37RUX5_9GAMM</name>
<dbReference type="PANTHER" id="PTHR30126">
    <property type="entry name" value="HTH-TYPE TRANSCRIPTIONAL REGULATOR"/>
    <property type="match status" value="1"/>
</dbReference>
<evidence type="ECO:0000256" key="2">
    <source>
        <dbReference type="ARBA" id="ARBA00023015"/>
    </source>
</evidence>
<keyword evidence="4" id="KW-0804">Transcription</keyword>
<keyword evidence="2" id="KW-0805">Transcription regulation</keyword>
<comment type="caution">
    <text evidence="6">The sequence shown here is derived from an EMBL/GenBank/DDBJ whole genome shotgun (WGS) entry which is preliminary data.</text>
</comment>
<keyword evidence="3" id="KW-0238">DNA-binding</keyword>
<organism evidence="6 7">
    <name type="scientific">Paraferrimonas sedimenticola</name>
    <dbReference type="NCBI Taxonomy" id="375674"/>
    <lineage>
        <taxon>Bacteria</taxon>
        <taxon>Pseudomonadati</taxon>
        <taxon>Pseudomonadota</taxon>
        <taxon>Gammaproteobacteria</taxon>
        <taxon>Alteromonadales</taxon>
        <taxon>Ferrimonadaceae</taxon>
        <taxon>Paraferrimonas</taxon>
    </lineage>
</organism>
<comment type="similarity">
    <text evidence="1">Belongs to the LysR transcriptional regulatory family.</text>
</comment>
<sequence length="312" mass="34981">MTLDQMRYFLAVATESSVSKAAMMLQRDRSVVSQAISSLEDELGLNLFERSGNSLKLTQAGNRLVLEAKYMDWQASRVLEIFGVSETDQALEVKIGISEIGPRDWLTALLSETELANYRVSIVCKSDDLLLELLEQGELSFVLVASDHYLDHGGDSLHCFREPLVTVCAPDSHLADSDKVDIETLVTTRQILSHSLLGNLNLKLSYIYGRDVWVVGSLNDVLSLVERDLGWAVVPYRAAAKALKSGALALFEVDFDALGSVIEWDVKFSNRQGDSRTTRIVHDWIHANVDRFNHIYAKELRHPFVLKQTNKK</sequence>
<dbReference type="Gene3D" id="1.10.10.10">
    <property type="entry name" value="Winged helix-like DNA-binding domain superfamily/Winged helix DNA-binding domain"/>
    <property type="match status" value="1"/>
</dbReference>
<dbReference type="RefSeq" id="WP_095506948.1">
    <property type="nucleotide sequence ID" value="NZ_BSNC01000004.1"/>
</dbReference>
<reference evidence="6" key="2">
    <citation type="submission" date="2023-01" db="EMBL/GenBank/DDBJ databases">
        <title>Draft genome sequence of Paraferrimonas sedimenticola strain NBRC 101628.</title>
        <authorList>
            <person name="Sun Q."/>
            <person name="Mori K."/>
        </authorList>
    </citation>
    <scope>NUCLEOTIDE SEQUENCE</scope>
    <source>
        <strain evidence="6">NBRC 101628</strain>
    </source>
</reference>
<dbReference type="InterPro" id="IPR005119">
    <property type="entry name" value="LysR_subst-bd"/>
</dbReference>
<dbReference type="InterPro" id="IPR036390">
    <property type="entry name" value="WH_DNA-bd_sf"/>
</dbReference>
<dbReference type="GO" id="GO:0000976">
    <property type="term" value="F:transcription cis-regulatory region binding"/>
    <property type="evidence" value="ECO:0007669"/>
    <property type="project" value="TreeGrafter"/>
</dbReference>
<dbReference type="InterPro" id="IPR036388">
    <property type="entry name" value="WH-like_DNA-bd_sf"/>
</dbReference>
<gene>
    <name evidence="6" type="ORF">GCM10007895_13560</name>
</gene>
<evidence type="ECO:0000256" key="3">
    <source>
        <dbReference type="ARBA" id="ARBA00023125"/>
    </source>
</evidence>
<dbReference type="Pfam" id="PF03466">
    <property type="entry name" value="LysR_substrate"/>
    <property type="match status" value="1"/>
</dbReference>
<evidence type="ECO:0000256" key="1">
    <source>
        <dbReference type="ARBA" id="ARBA00009437"/>
    </source>
</evidence>
<dbReference type="EMBL" id="BSNC01000004">
    <property type="protein sequence ID" value="GLP96050.1"/>
    <property type="molecule type" value="Genomic_DNA"/>
</dbReference>
<dbReference type="PANTHER" id="PTHR30126:SF40">
    <property type="entry name" value="HTH-TYPE TRANSCRIPTIONAL REGULATOR GLTR"/>
    <property type="match status" value="1"/>
</dbReference>
<dbReference type="AlphaFoldDB" id="A0AA37RUX5"/>
<evidence type="ECO:0000259" key="5">
    <source>
        <dbReference type="PROSITE" id="PS50931"/>
    </source>
</evidence>
<protein>
    <submittedName>
        <fullName evidence="6">LysR family transcriptional regulator</fullName>
    </submittedName>
</protein>
<feature type="domain" description="HTH lysR-type" evidence="5">
    <location>
        <begin position="1"/>
        <end position="58"/>
    </location>
</feature>
<dbReference type="SUPFAM" id="SSF53850">
    <property type="entry name" value="Periplasmic binding protein-like II"/>
    <property type="match status" value="1"/>
</dbReference>
<dbReference type="PROSITE" id="PS50931">
    <property type="entry name" value="HTH_LYSR"/>
    <property type="match status" value="1"/>
</dbReference>
<dbReference type="Proteomes" id="UP001161422">
    <property type="component" value="Unassembled WGS sequence"/>
</dbReference>
<evidence type="ECO:0000256" key="4">
    <source>
        <dbReference type="ARBA" id="ARBA00023163"/>
    </source>
</evidence>
<dbReference type="FunFam" id="1.10.10.10:FF:000001">
    <property type="entry name" value="LysR family transcriptional regulator"/>
    <property type="match status" value="1"/>
</dbReference>
<dbReference type="SUPFAM" id="SSF46785">
    <property type="entry name" value="Winged helix' DNA-binding domain"/>
    <property type="match status" value="1"/>
</dbReference>
<accession>A0AA37RUX5</accession>
<keyword evidence="7" id="KW-1185">Reference proteome</keyword>
<dbReference type="InterPro" id="IPR000847">
    <property type="entry name" value="LysR_HTH_N"/>
</dbReference>
<dbReference type="Gene3D" id="3.40.190.290">
    <property type="match status" value="1"/>
</dbReference>